<dbReference type="RefSeq" id="WP_069834197.1">
    <property type="nucleotide sequence ID" value="NZ_MDGQ01000003.1"/>
</dbReference>
<sequence length="436" mass="48875">MNWEVLLGGSEFHEKNMDRSMFDRDFDRIIFSHPFRKLQDKTQVHPLPEHDFVHNRLTHSLEVSSVGRSLGRGVGSKILDRHPKLKTQFSASDLGVITASAALAHDIGNPPFGHSGEDAISDYFLANKDLLESSFKEQQWFDLVNFEGNAQGFRLLNKSGYQGLRLTAPTLAAFTKYPRPSKVSDNFKPRRSQKKYGYYYTEGEIFKSLAADLQLRALAEHQWVRHPLAFLVEAADDICYHIIDLEDGCNLGLVSHEETVELYAEVIGDRFNRKKLNAINSKAEQIGLLRALAIGELIAQCETLFLDNEAAILDGSYDTSLTDEISAEPALLDIKKVSIDKIYRSRNVVEIEAAGFNVLNGLLEAFVPAALNIGQMNKRQSVAFRLLPADVKLELKSSESTYESLRALLDYISGLTDSNAMSLYRKLMGISLPGMR</sequence>
<dbReference type="Gene3D" id="1.10.3550.10">
    <property type="entry name" value="eoxyguanosinetriphosphate triphosphohydrolase domain-like"/>
    <property type="match status" value="1"/>
</dbReference>
<feature type="domain" description="HD/PDEase" evidence="2">
    <location>
        <begin position="52"/>
        <end position="250"/>
    </location>
</feature>
<dbReference type="PANTHER" id="PTHR11373:SF32">
    <property type="entry name" value="DEOXYGUANOSINETRIPHOSPHATE TRIPHOSPHOHYDROLASE"/>
    <property type="match status" value="1"/>
</dbReference>
<accession>A0A1E5T684</accession>
<dbReference type="InterPro" id="IPR006674">
    <property type="entry name" value="HD_domain"/>
</dbReference>
<dbReference type="NCBIfam" id="TIGR01353">
    <property type="entry name" value="dGTP_triPase"/>
    <property type="match status" value="1"/>
</dbReference>
<dbReference type="SMART" id="SM00471">
    <property type="entry name" value="HDc"/>
    <property type="match status" value="1"/>
</dbReference>
<dbReference type="InterPro" id="IPR006261">
    <property type="entry name" value="dGTPase"/>
</dbReference>
<dbReference type="Proteomes" id="UP000095552">
    <property type="component" value="Unassembled WGS sequence"/>
</dbReference>
<evidence type="ECO:0000259" key="2">
    <source>
        <dbReference type="SMART" id="SM00471"/>
    </source>
</evidence>
<dbReference type="GO" id="GO:0008832">
    <property type="term" value="F:dGTPase activity"/>
    <property type="evidence" value="ECO:0007669"/>
    <property type="project" value="TreeGrafter"/>
</dbReference>
<dbReference type="GO" id="GO:0006203">
    <property type="term" value="P:dGTP catabolic process"/>
    <property type="evidence" value="ECO:0007669"/>
    <property type="project" value="TreeGrafter"/>
</dbReference>
<evidence type="ECO:0000313" key="4">
    <source>
        <dbReference type="Proteomes" id="UP000095552"/>
    </source>
</evidence>
<gene>
    <name evidence="3" type="ORF">BFP71_04310</name>
</gene>
<protein>
    <submittedName>
        <fullName evidence="3">dGTPase</fullName>
    </submittedName>
</protein>
<dbReference type="Gene3D" id="1.10.3210.10">
    <property type="entry name" value="Hypothetical protein af1432"/>
    <property type="match status" value="1"/>
</dbReference>
<dbReference type="InterPro" id="IPR026875">
    <property type="entry name" value="PHydrolase_assoc_dom"/>
</dbReference>
<dbReference type="OrthoDB" id="9803619at2"/>
<dbReference type="EMBL" id="MDGQ01000003">
    <property type="protein sequence ID" value="OEK06885.1"/>
    <property type="molecule type" value="Genomic_DNA"/>
</dbReference>
<dbReference type="PANTHER" id="PTHR11373">
    <property type="entry name" value="DEOXYNUCLEOSIDE TRIPHOSPHATE TRIPHOSPHOHYDROLASE"/>
    <property type="match status" value="1"/>
</dbReference>
<dbReference type="SUPFAM" id="SSF109604">
    <property type="entry name" value="HD-domain/PDEase-like"/>
    <property type="match status" value="1"/>
</dbReference>
<proteinExistence type="predicted"/>
<dbReference type="STRING" id="1563681.BFP71_04310"/>
<dbReference type="InterPro" id="IPR003607">
    <property type="entry name" value="HD/PDEase_dom"/>
</dbReference>
<dbReference type="Gene3D" id="1.10.3410.10">
    <property type="entry name" value="putative deoxyguanosinetriphosphate triphosphohydrolase like domain"/>
    <property type="match status" value="1"/>
</dbReference>
<dbReference type="Pfam" id="PF13286">
    <property type="entry name" value="HD_assoc"/>
    <property type="match status" value="1"/>
</dbReference>
<dbReference type="Pfam" id="PF01966">
    <property type="entry name" value="HD"/>
    <property type="match status" value="1"/>
</dbReference>
<dbReference type="InterPro" id="IPR023293">
    <property type="entry name" value="dGTP_triP_hydro_central_sf"/>
</dbReference>
<dbReference type="AlphaFoldDB" id="A0A1E5T684"/>
<organism evidence="3 4">
    <name type="scientific">Roseivirga misakiensis</name>
    <dbReference type="NCBI Taxonomy" id="1563681"/>
    <lineage>
        <taxon>Bacteria</taxon>
        <taxon>Pseudomonadati</taxon>
        <taxon>Bacteroidota</taxon>
        <taxon>Cytophagia</taxon>
        <taxon>Cytophagales</taxon>
        <taxon>Roseivirgaceae</taxon>
        <taxon>Roseivirga</taxon>
    </lineage>
</organism>
<dbReference type="InterPro" id="IPR050135">
    <property type="entry name" value="dGTPase-like"/>
</dbReference>
<evidence type="ECO:0000313" key="3">
    <source>
        <dbReference type="EMBL" id="OEK06885.1"/>
    </source>
</evidence>
<name>A0A1E5T684_9BACT</name>
<dbReference type="InterPro" id="IPR027432">
    <property type="entry name" value="dGTP_triphosphohydrolase_C"/>
</dbReference>
<keyword evidence="4" id="KW-1185">Reference proteome</keyword>
<keyword evidence="1" id="KW-0378">Hydrolase</keyword>
<reference evidence="3 4" key="1">
    <citation type="submission" date="2016-08" db="EMBL/GenBank/DDBJ databases">
        <title>Draft genome of Fabibacter sp. strain SK-8.</title>
        <authorList>
            <person name="Wong S.-K."/>
            <person name="Hamasaki K."/>
            <person name="Yoshizawa S."/>
        </authorList>
    </citation>
    <scope>NUCLEOTIDE SEQUENCE [LARGE SCALE GENOMIC DNA]</scope>
    <source>
        <strain evidence="3 4">SK-8</strain>
    </source>
</reference>
<comment type="caution">
    <text evidence="3">The sequence shown here is derived from an EMBL/GenBank/DDBJ whole genome shotgun (WGS) entry which is preliminary data.</text>
</comment>
<evidence type="ECO:0000256" key="1">
    <source>
        <dbReference type="ARBA" id="ARBA00022801"/>
    </source>
</evidence>